<sequence>MKKYYKKMLYFVPAILFGAFMFVYGGYDDSPGAQLLGLVLVVIGVVGLIKNKKD</sequence>
<organism evidence="2 3">
    <name type="scientific">Candidatus Falkowbacteria bacterium GW2011_GWF2_39_8</name>
    <dbReference type="NCBI Taxonomy" id="1618642"/>
    <lineage>
        <taxon>Bacteria</taxon>
        <taxon>Candidatus Falkowiibacteriota</taxon>
    </lineage>
</organism>
<name>A0A0G0SA90_9BACT</name>
<gene>
    <name evidence="2" type="ORF">UT64_C0054G0003</name>
</gene>
<dbReference type="EMBL" id="LBXO01000054">
    <property type="protein sequence ID" value="KKR31660.1"/>
    <property type="molecule type" value="Genomic_DNA"/>
</dbReference>
<proteinExistence type="predicted"/>
<comment type="caution">
    <text evidence="2">The sequence shown here is derived from an EMBL/GenBank/DDBJ whole genome shotgun (WGS) entry which is preliminary data.</text>
</comment>
<feature type="transmembrane region" description="Helical" evidence="1">
    <location>
        <begin position="9"/>
        <end position="27"/>
    </location>
</feature>
<protein>
    <submittedName>
        <fullName evidence="2">Uncharacterized protein</fullName>
    </submittedName>
</protein>
<keyword evidence="1" id="KW-1133">Transmembrane helix</keyword>
<evidence type="ECO:0000313" key="2">
    <source>
        <dbReference type="EMBL" id="KKR31660.1"/>
    </source>
</evidence>
<keyword evidence="1" id="KW-0812">Transmembrane</keyword>
<dbReference type="AlphaFoldDB" id="A0A0G0SA90"/>
<evidence type="ECO:0000256" key="1">
    <source>
        <dbReference type="SAM" id="Phobius"/>
    </source>
</evidence>
<evidence type="ECO:0000313" key="3">
    <source>
        <dbReference type="Proteomes" id="UP000034137"/>
    </source>
</evidence>
<feature type="transmembrane region" description="Helical" evidence="1">
    <location>
        <begin position="33"/>
        <end position="49"/>
    </location>
</feature>
<dbReference type="Proteomes" id="UP000034137">
    <property type="component" value="Unassembled WGS sequence"/>
</dbReference>
<reference evidence="2 3" key="1">
    <citation type="journal article" date="2015" name="Nature">
        <title>rRNA introns, odd ribosomes, and small enigmatic genomes across a large radiation of phyla.</title>
        <authorList>
            <person name="Brown C.T."/>
            <person name="Hug L.A."/>
            <person name="Thomas B.C."/>
            <person name="Sharon I."/>
            <person name="Castelle C.J."/>
            <person name="Singh A."/>
            <person name="Wilkins M.J."/>
            <person name="Williams K.H."/>
            <person name="Banfield J.F."/>
        </authorList>
    </citation>
    <scope>NUCLEOTIDE SEQUENCE [LARGE SCALE GENOMIC DNA]</scope>
</reference>
<accession>A0A0G0SA90</accession>
<keyword evidence="1" id="KW-0472">Membrane</keyword>